<reference evidence="1" key="1">
    <citation type="journal article" date="2014" name="Int. J. Syst. Evol. Microbiol.">
        <title>Complete genome of a new Firmicutes species belonging to the dominant human colonic microbiota ('Ruminococcus bicirculans') reveals two chromosomes and a selective capacity to utilize plant glucans.</title>
        <authorList>
            <consortium name="NISC Comparative Sequencing Program"/>
            <person name="Wegmann U."/>
            <person name="Louis P."/>
            <person name="Goesmann A."/>
            <person name="Henrissat B."/>
            <person name="Duncan S.H."/>
            <person name="Flint H.J."/>
        </authorList>
    </citation>
    <scope>NUCLEOTIDE SEQUENCE</scope>
    <source>
        <strain evidence="1">VKM B-1499</strain>
    </source>
</reference>
<evidence type="ECO:0000313" key="1">
    <source>
        <dbReference type="EMBL" id="GLK49473.1"/>
    </source>
</evidence>
<organism evidence="1 2">
    <name type="scientific">Brevundimonas intermedia</name>
    <dbReference type="NCBI Taxonomy" id="74315"/>
    <lineage>
        <taxon>Bacteria</taxon>
        <taxon>Pseudomonadati</taxon>
        <taxon>Pseudomonadota</taxon>
        <taxon>Alphaproteobacteria</taxon>
        <taxon>Caulobacterales</taxon>
        <taxon>Caulobacteraceae</taxon>
        <taxon>Brevundimonas</taxon>
    </lineage>
</organism>
<gene>
    <name evidence="1" type="ORF">GCM10017620_24460</name>
</gene>
<evidence type="ECO:0000313" key="2">
    <source>
        <dbReference type="Proteomes" id="UP001143509"/>
    </source>
</evidence>
<dbReference type="RefSeq" id="WP_271165668.1">
    <property type="nucleotide sequence ID" value="NZ_BSFD01000009.1"/>
</dbReference>
<proteinExistence type="predicted"/>
<keyword evidence="2" id="KW-1185">Reference proteome</keyword>
<dbReference type="Proteomes" id="UP001143509">
    <property type="component" value="Unassembled WGS sequence"/>
</dbReference>
<protein>
    <submittedName>
        <fullName evidence="1">Uncharacterized protein</fullName>
    </submittedName>
</protein>
<comment type="caution">
    <text evidence="1">The sequence shown here is derived from an EMBL/GenBank/DDBJ whole genome shotgun (WGS) entry which is preliminary data.</text>
</comment>
<sequence length="118" mass="12617">MSVLLIGDRDLVQLACFAADHLLLPAGLDAVALATRFRAANLEAWRSCYPNAPDPGLPRTPTVADSATDATSARDMLDLLRTTRDLRYNAEIESDGLLGGVLLRVAEQAAKARQAAMP</sequence>
<accession>A0ABQ5TAR9</accession>
<reference evidence="1" key="2">
    <citation type="submission" date="2023-01" db="EMBL/GenBank/DDBJ databases">
        <authorList>
            <person name="Sun Q."/>
            <person name="Evtushenko L."/>
        </authorList>
    </citation>
    <scope>NUCLEOTIDE SEQUENCE</scope>
    <source>
        <strain evidence="1">VKM B-1499</strain>
    </source>
</reference>
<dbReference type="EMBL" id="BSFD01000009">
    <property type="protein sequence ID" value="GLK49473.1"/>
    <property type="molecule type" value="Genomic_DNA"/>
</dbReference>
<name>A0ABQ5TAR9_9CAUL</name>